<feature type="transmembrane region" description="Helical" evidence="8">
    <location>
        <begin position="869"/>
        <end position="887"/>
    </location>
</feature>
<feature type="transmembrane region" description="Helical" evidence="8">
    <location>
        <begin position="773"/>
        <end position="801"/>
    </location>
</feature>
<feature type="transmembrane region" description="Helical" evidence="8">
    <location>
        <begin position="549"/>
        <end position="568"/>
    </location>
</feature>
<proteinExistence type="inferred from homology"/>
<keyword evidence="5 8" id="KW-0472">Membrane</keyword>
<feature type="transmembrane region" description="Helical" evidence="8">
    <location>
        <begin position="407"/>
        <end position="428"/>
    </location>
</feature>
<feature type="region of interest" description="Disordered" evidence="7">
    <location>
        <begin position="163"/>
        <end position="191"/>
    </location>
</feature>
<sequence length="904" mass="91935">MFRLTLAQMRRSIGRLTAAGIAVLIGTAFVAATLLAGDAIRAISTDSITASFGQADLVAKAGVPLTDDQLHDLRAVPGVAAVDPMVQAYGIELRKGDTGVSQVVIPVPSSTQLQSQVVTDGALPTTDGQISLPEETADRLGVGVGDTVTVHYWGWSTAAADATEGTDPAAGTEATAGAGDGATEDDDASSVPEVLSVPREAEATVVALTDDPNSAWASVGGAAEATLHDTLVWGSSTEYAEDGAPVLAESSTTWLTLALRDDADQAQVREDVLRILEEGDLAAGTSPNSGVYTREEAAELSLGSDGGVGPIMAVVLSFAAIALVVAGLVIANTFQVLVAQRTRTLALLRCVGAVRSQIRRSVLLEAAILGLVSSVAGLLVGTGLVQITLWVLGRTDLPFPVPSSVHLTALSLLVPLVVGVLVTVLAALTPARVATRVAPIAALRPVDAPAVRSRAGRVRLVLALLLIIGGVAMLGGGVAIVVITQQLAGLGLSILGGAVSFIGLLVSATFWMPKVVAGVGNLVGRLGMPARLAAANTGRNPARTAATSTALLIGVTLVAMMSTGAVTARTTLDHELDNRYPVDLTVGGAVSFTEQGETEYTALPAGAVDRIAAVDGVRTVAGLPSQDLTLTPSGSTDELMYQTLALSTEQAADLVRDPDLAAAIADDTVVIPQALAQNMVEDGDTVTLGSGGTSVQRTAKVLPLDDWTMLITPSTAGELGFSTEPAVAWIGLDDVYNSGDAVQDIQSLYPDSALPVTGAAVERATYQRAIDTVLAVVIGLLAVAVVIALVGVTNTLSLSVIERRRESATLRALGLTRRQLRASLAIEGALIAGVGAVVGTLLGLVYGWAGVASVLSVVGTVNLAVPWSDLGLVLGIALAAGVLASVVPSRSAARTPPVAALAEA</sequence>
<accession>A0A7X6KUD6</accession>
<keyword evidence="11" id="KW-1185">Reference proteome</keyword>
<evidence type="ECO:0000256" key="6">
    <source>
        <dbReference type="ARBA" id="ARBA00038076"/>
    </source>
</evidence>
<feature type="transmembrane region" description="Helical" evidence="8">
    <location>
        <begin position="460"/>
        <end position="484"/>
    </location>
</feature>
<evidence type="ECO:0000313" key="11">
    <source>
        <dbReference type="Proteomes" id="UP000581206"/>
    </source>
</evidence>
<name>A0A7X6KUD6_9CELL</name>
<dbReference type="PANTHER" id="PTHR30572">
    <property type="entry name" value="MEMBRANE COMPONENT OF TRANSPORTER-RELATED"/>
    <property type="match status" value="1"/>
</dbReference>
<comment type="similarity">
    <text evidence="6">Belongs to the ABC-4 integral membrane protein family.</text>
</comment>
<protein>
    <submittedName>
        <fullName evidence="10">FtsX-like permease family protein</fullName>
    </submittedName>
</protein>
<evidence type="ECO:0000256" key="7">
    <source>
        <dbReference type="SAM" id="MobiDB-lite"/>
    </source>
</evidence>
<keyword evidence="2" id="KW-1003">Cell membrane</keyword>
<keyword evidence="4 8" id="KW-1133">Transmembrane helix</keyword>
<dbReference type="RefSeq" id="WP_168629620.1">
    <property type="nucleotide sequence ID" value="NZ_BONL01000013.1"/>
</dbReference>
<dbReference type="Pfam" id="PF02687">
    <property type="entry name" value="FtsX"/>
    <property type="match status" value="2"/>
</dbReference>
<comment type="caution">
    <text evidence="10">The sequence shown here is derived from an EMBL/GenBank/DDBJ whole genome shotgun (WGS) entry which is preliminary data.</text>
</comment>
<feature type="compositionally biased region" description="Low complexity" evidence="7">
    <location>
        <begin position="163"/>
        <end position="177"/>
    </location>
</feature>
<feature type="transmembrane region" description="Helical" evidence="8">
    <location>
        <begin position="822"/>
        <end position="849"/>
    </location>
</feature>
<keyword evidence="3 8" id="KW-0812">Transmembrane</keyword>
<dbReference type="InterPro" id="IPR050250">
    <property type="entry name" value="Macrolide_Exporter_MacB"/>
</dbReference>
<dbReference type="EMBL" id="JAAXOX010000003">
    <property type="protein sequence ID" value="NKY22491.1"/>
    <property type="molecule type" value="Genomic_DNA"/>
</dbReference>
<feature type="transmembrane region" description="Helical" evidence="8">
    <location>
        <begin position="311"/>
        <end position="339"/>
    </location>
</feature>
<dbReference type="PANTHER" id="PTHR30572:SF4">
    <property type="entry name" value="ABC TRANSPORTER PERMEASE YTRF"/>
    <property type="match status" value="1"/>
</dbReference>
<evidence type="ECO:0000256" key="8">
    <source>
        <dbReference type="SAM" id="Phobius"/>
    </source>
</evidence>
<evidence type="ECO:0000256" key="3">
    <source>
        <dbReference type="ARBA" id="ARBA00022692"/>
    </source>
</evidence>
<evidence type="ECO:0000313" key="10">
    <source>
        <dbReference type="EMBL" id="NKY22491.1"/>
    </source>
</evidence>
<organism evidence="10 11">
    <name type="scientific">Cellulomonas denverensis</name>
    <dbReference type="NCBI Taxonomy" id="264297"/>
    <lineage>
        <taxon>Bacteria</taxon>
        <taxon>Bacillati</taxon>
        <taxon>Actinomycetota</taxon>
        <taxon>Actinomycetes</taxon>
        <taxon>Micrococcales</taxon>
        <taxon>Cellulomonadaceae</taxon>
        <taxon>Cellulomonas</taxon>
    </lineage>
</organism>
<evidence type="ECO:0000256" key="5">
    <source>
        <dbReference type="ARBA" id="ARBA00023136"/>
    </source>
</evidence>
<dbReference type="AlphaFoldDB" id="A0A7X6KUD6"/>
<dbReference type="GO" id="GO:0022857">
    <property type="term" value="F:transmembrane transporter activity"/>
    <property type="evidence" value="ECO:0007669"/>
    <property type="project" value="TreeGrafter"/>
</dbReference>
<feature type="domain" description="ABC3 transporter permease C-terminal" evidence="9">
    <location>
        <begin position="317"/>
        <end position="436"/>
    </location>
</feature>
<dbReference type="GO" id="GO:0005886">
    <property type="term" value="C:plasma membrane"/>
    <property type="evidence" value="ECO:0007669"/>
    <property type="project" value="UniProtKB-SubCell"/>
</dbReference>
<evidence type="ECO:0000256" key="4">
    <source>
        <dbReference type="ARBA" id="ARBA00022989"/>
    </source>
</evidence>
<comment type="subcellular location">
    <subcellularLocation>
        <location evidence="1">Cell membrane</location>
        <topology evidence="1">Multi-pass membrane protein</topology>
    </subcellularLocation>
</comment>
<feature type="domain" description="ABC3 transporter permease C-terminal" evidence="9">
    <location>
        <begin position="780"/>
        <end position="897"/>
    </location>
</feature>
<evidence type="ECO:0000256" key="2">
    <source>
        <dbReference type="ARBA" id="ARBA00022475"/>
    </source>
</evidence>
<reference evidence="10 11" key="1">
    <citation type="submission" date="2020-04" db="EMBL/GenBank/DDBJ databases">
        <title>MicrobeNet Type strains.</title>
        <authorList>
            <person name="Nicholson A.C."/>
        </authorList>
    </citation>
    <scope>NUCLEOTIDE SEQUENCE [LARGE SCALE GENOMIC DNA]</scope>
    <source>
        <strain evidence="10 11">ATCC BAA-788</strain>
    </source>
</reference>
<evidence type="ECO:0000256" key="1">
    <source>
        <dbReference type="ARBA" id="ARBA00004651"/>
    </source>
</evidence>
<dbReference type="InterPro" id="IPR003838">
    <property type="entry name" value="ABC3_permease_C"/>
</dbReference>
<feature type="transmembrane region" description="Helical" evidence="8">
    <location>
        <begin position="362"/>
        <end position="387"/>
    </location>
</feature>
<evidence type="ECO:0000259" key="9">
    <source>
        <dbReference type="Pfam" id="PF02687"/>
    </source>
</evidence>
<gene>
    <name evidence="10" type="ORF">HGA03_07395</name>
</gene>
<dbReference type="Proteomes" id="UP000581206">
    <property type="component" value="Unassembled WGS sequence"/>
</dbReference>